<evidence type="ECO:0000256" key="4">
    <source>
        <dbReference type="ARBA" id="ARBA00022898"/>
    </source>
</evidence>
<organism evidence="8 9">
    <name type="scientific">Marinithermus hydrothermalis (strain DSM 14884 / JCM 11576 / T1)</name>
    <dbReference type="NCBI Taxonomy" id="869210"/>
    <lineage>
        <taxon>Bacteria</taxon>
        <taxon>Thermotogati</taxon>
        <taxon>Deinococcota</taxon>
        <taxon>Deinococci</taxon>
        <taxon>Thermales</taxon>
        <taxon>Thermaceae</taxon>
        <taxon>Marinithermus</taxon>
    </lineage>
</organism>
<dbReference type="eggNOG" id="COG0001">
    <property type="taxonomic scope" value="Bacteria"/>
</dbReference>
<evidence type="ECO:0000256" key="5">
    <source>
        <dbReference type="ARBA" id="ARBA00023235"/>
    </source>
</evidence>
<keyword evidence="5 7" id="KW-0413">Isomerase</keyword>
<dbReference type="PANTHER" id="PTHR43713:SF3">
    <property type="entry name" value="GLUTAMATE-1-SEMIALDEHYDE 2,1-AMINOMUTASE 1, CHLOROPLASTIC-RELATED"/>
    <property type="match status" value="1"/>
</dbReference>
<dbReference type="InterPro" id="IPR005814">
    <property type="entry name" value="Aminotrans_3"/>
</dbReference>
<dbReference type="CDD" id="cd00610">
    <property type="entry name" value="OAT_like"/>
    <property type="match status" value="1"/>
</dbReference>
<name>F2NLI5_MARHT</name>
<dbReference type="GO" id="GO:0030170">
    <property type="term" value="F:pyridoxal phosphate binding"/>
    <property type="evidence" value="ECO:0007669"/>
    <property type="project" value="InterPro"/>
</dbReference>
<reference evidence="8 9" key="1">
    <citation type="journal article" date="2012" name="Stand. Genomic Sci.">
        <title>Complete genome sequence of the aerobic, heterotroph Marinithermus hydrothermalis type strain (T1(T)) from a deep-sea hydrothermal vent chimney.</title>
        <authorList>
            <person name="Copeland A."/>
            <person name="Gu W."/>
            <person name="Yasawong M."/>
            <person name="Lapidus A."/>
            <person name="Lucas S."/>
            <person name="Deshpande S."/>
            <person name="Pagani I."/>
            <person name="Tapia R."/>
            <person name="Cheng J.F."/>
            <person name="Goodwin L.A."/>
            <person name="Pitluck S."/>
            <person name="Liolios K."/>
            <person name="Ivanova N."/>
            <person name="Mavromatis K."/>
            <person name="Mikhailova N."/>
            <person name="Pati A."/>
            <person name="Chen A."/>
            <person name="Palaniappan K."/>
            <person name="Land M."/>
            <person name="Pan C."/>
            <person name="Brambilla E.M."/>
            <person name="Rohde M."/>
            <person name="Tindall B.J."/>
            <person name="Sikorski J."/>
            <person name="Goker M."/>
            <person name="Detter J.C."/>
            <person name="Bristow J."/>
            <person name="Eisen J.A."/>
            <person name="Markowitz V."/>
            <person name="Hugenholtz P."/>
            <person name="Kyrpides N.C."/>
            <person name="Klenk H.P."/>
            <person name="Woyke T."/>
        </authorList>
    </citation>
    <scope>NUCLEOTIDE SEQUENCE [LARGE SCALE GENOMIC DNA]</scope>
    <source>
        <strain evidence="9">DSM 14884 / JCM 11576 / T1</strain>
    </source>
</reference>
<protein>
    <recommendedName>
        <fullName evidence="7">Glutamate-1-semialdehyde 2,1-aminomutase</fullName>
        <shortName evidence="7">GSA</shortName>
        <ecNumber evidence="7">5.4.3.8</ecNumber>
    </recommendedName>
    <alternativeName>
        <fullName evidence="7">Glutamate-1-semialdehyde aminotransferase</fullName>
        <shortName evidence="7">GSA-AT</shortName>
    </alternativeName>
</protein>
<dbReference type="KEGG" id="mhd:Marky_1347"/>
<dbReference type="InterPro" id="IPR049704">
    <property type="entry name" value="Aminotrans_3_PPA_site"/>
</dbReference>
<dbReference type="FunFam" id="3.40.640.10:FF:000021">
    <property type="entry name" value="Glutamate-1-semialdehyde 2,1-aminomutase"/>
    <property type="match status" value="1"/>
</dbReference>
<dbReference type="STRING" id="869210.Marky_1347"/>
<dbReference type="Proteomes" id="UP000007030">
    <property type="component" value="Chromosome"/>
</dbReference>
<comment type="subunit">
    <text evidence="7">Homodimer.</text>
</comment>
<comment type="catalytic activity">
    <reaction evidence="7">
        <text>(S)-4-amino-5-oxopentanoate = 5-aminolevulinate</text>
        <dbReference type="Rhea" id="RHEA:14265"/>
        <dbReference type="ChEBI" id="CHEBI:57501"/>
        <dbReference type="ChEBI" id="CHEBI:356416"/>
        <dbReference type="EC" id="5.4.3.8"/>
    </reaction>
</comment>
<dbReference type="PANTHER" id="PTHR43713">
    <property type="entry name" value="GLUTAMATE-1-SEMIALDEHYDE 2,1-AMINOMUTASE"/>
    <property type="match status" value="1"/>
</dbReference>
<evidence type="ECO:0000256" key="1">
    <source>
        <dbReference type="ARBA" id="ARBA00001933"/>
    </source>
</evidence>
<dbReference type="OrthoDB" id="9807885at2"/>
<dbReference type="Pfam" id="PF00202">
    <property type="entry name" value="Aminotran_3"/>
    <property type="match status" value="1"/>
</dbReference>
<dbReference type="Gene3D" id="3.40.640.10">
    <property type="entry name" value="Type I PLP-dependent aspartate aminotransferase-like (Major domain)"/>
    <property type="match status" value="1"/>
</dbReference>
<dbReference type="NCBIfam" id="NF000818">
    <property type="entry name" value="PRK00062.1"/>
    <property type="match status" value="1"/>
</dbReference>
<dbReference type="GO" id="GO:0008483">
    <property type="term" value="F:transaminase activity"/>
    <property type="evidence" value="ECO:0007669"/>
    <property type="project" value="InterPro"/>
</dbReference>
<dbReference type="NCBIfam" id="TIGR00713">
    <property type="entry name" value="hemL"/>
    <property type="match status" value="1"/>
</dbReference>
<dbReference type="EC" id="5.4.3.8" evidence="7"/>
<dbReference type="GO" id="GO:0006782">
    <property type="term" value="P:protoporphyrinogen IX biosynthetic process"/>
    <property type="evidence" value="ECO:0007669"/>
    <property type="project" value="UniProtKB-UniRule"/>
</dbReference>
<dbReference type="InterPro" id="IPR004639">
    <property type="entry name" value="4pyrrol_synth_GluAld_NH2Trfase"/>
</dbReference>
<dbReference type="InterPro" id="IPR015421">
    <property type="entry name" value="PyrdxlP-dep_Trfase_major"/>
</dbReference>
<sequence>MRTEKSEALFQEAQAYIPGGVSSPVRAFKAVGGTPRYFVRGQGSRVWDADGNAYIDYVGSWGPLILGHAHPAVVERVTQVAQEGLTYGAPHPLEIELAKLVRAAYPMAELVRFVNSGTEATMSALRLARGYTGRPYIVKFRGNYHGHADGLLVEAGSGALTLGRPSSAGVPEEYARLTLVAEYNDPEGLAALFQRYGEEIAAVIFEPVVGNSGVLEPTPEFLEALRDLTQTHGALLIADEVMTGFRLAFGGATERYGLEPDLITLGKILGGGLPAAAYAGRREIMAQVAPLGPVYQAGTLSGNPLAMAAGVATLEILRTHPEYYQQLEALGAELERGLNEVLHATGTPGTVNRVGSMITVFFCEGPVRRYQDAVRTDVEVFKRFFHGLLKRGVYWPPSAFEAAFLSVAHTPEDLEKTLEAARAALA</sequence>
<dbReference type="PROSITE" id="PS00600">
    <property type="entry name" value="AA_TRANSFER_CLASS_3"/>
    <property type="match status" value="1"/>
</dbReference>
<evidence type="ECO:0000313" key="9">
    <source>
        <dbReference type="Proteomes" id="UP000007030"/>
    </source>
</evidence>
<dbReference type="HAMAP" id="MF_00375">
    <property type="entry name" value="HemL_aminotrans_3"/>
    <property type="match status" value="1"/>
</dbReference>
<dbReference type="GO" id="GO:0005737">
    <property type="term" value="C:cytoplasm"/>
    <property type="evidence" value="ECO:0007669"/>
    <property type="project" value="UniProtKB-SubCell"/>
</dbReference>
<keyword evidence="7" id="KW-0963">Cytoplasm</keyword>
<dbReference type="HOGENOM" id="CLU_016922_1_5_0"/>
<comment type="cofactor">
    <cofactor evidence="1 7">
        <name>pyridoxal 5'-phosphate</name>
        <dbReference type="ChEBI" id="CHEBI:597326"/>
    </cofactor>
</comment>
<dbReference type="UniPathway" id="UPA00251">
    <property type="reaction ID" value="UER00317"/>
</dbReference>
<gene>
    <name evidence="7" type="primary">hemL</name>
    <name evidence="8" type="ordered locus">Marky_1347</name>
</gene>
<dbReference type="InterPro" id="IPR015422">
    <property type="entry name" value="PyrdxlP-dep_Trfase_small"/>
</dbReference>
<evidence type="ECO:0000256" key="3">
    <source>
        <dbReference type="ARBA" id="ARBA00008981"/>
    </source>
</evidence>
<dbReference type="Gene3D" id="3.90.1150.10">
    <property type="entry name" value="Aspartate Aminotransferase, domain 1"/>
    <property type="match status" value="1"/>
</dbReference>
<dbReference type="InterPro" id="IPR015424">
    <property type="entry name" value="PyrdxlP-dep_Trfase"/>
</dbReference>
<proteinExistence type="inferred from homology"/>
<dbReference type="GO" id="GO:0042286">
    <property type="term" value="F:glutamate-1-semialdehyde 2,1-aminomutase activity"/>
    <property type="evidence" value="ECO:0007669"/>
    <property type="project" value="UniProtKB-UniRule"/>
</dbReference>
<evidence type="ECO:0000256" key="2">
    <source>
        <dbReference type="ARBA" id="ARBA00004819"/>
    </source>
</evidence>
<evidence type="ECO:0000313" key="8">
    <source>
        <dbReference type="EMBL" id="AEB12084.1"/>
    </source>
</evidence>
<accession>F2NLI5</accession>
<comment type="similarity">
    <text evidence="3 7">Belongs to the class-III pyridoxal-phosphate-dependent aminotransferase family. HemL subfamily.</text>
</comment>
<feature type="modified residue" description="N6-(pyridoxal phosphate)lysine" evidence="7">
    <location>
        <position position="267"/>
    </location>
</feature>
<dbReference type="AlphaFoldDB" id="F2NLI5"/>
<dbReference type="SUPFAM" id="SSF53383">
    <property type="entry name" value="PLP-dependent transferases"/>
    <property type="match status" value="1"/>
</dbReference>
<dbReference type="RefSeq" id="WP_013704131.1">
    <property type="nucleotide sequence ID" value="NC_015387.1"/>
</dbReference>
<evidence type="ECO:0000256" key="6">
    <source>
        <dbReference type="ARBA" id="ARBA00023244"/>
    </source>
</evidence>
<keyword evidence="6 7" id="KW-0627">Porphyrin biosynthesis</keyword>
<keyword evidence="9" id="KW-1185">Reference proteome</keyword>
<comment type="pathway">
    <text evidence="2 7">Porphyrin-containing compound metabolism; protoporphyrin-IX biosynthesis; 5-aminolevulinate from L-glutamyl-tRNA(Glu): step 2/2.</text>
</comment>
<dbReference type="EMBL" id="CP002630">
    <property type="protein sequence ID" value="AEB12084.1"/>
    <property type="molecule type" value="Genomic_DNA"/>
</dbReference>
<keyword evidence="4 7" id="KW-0663">Pyridoxal phosphate</keyword>
<evidence type="ECO:0000256" key="7">
    <source>
        <dbReference type="HAMAP-Rule" id="MF_00375"/>
    </source>
</evidence>
<comment type="subcellular location">
    <subcellularLocation>
        <location evidence="7">Cytoplasm</location>
    </subcellularLocation>
</comment>